<feature type="transmembrane region" description="Helical" evidence="1">
    <location>
        <begin position="75"/>
        <end position="94"/>
    </location>
</feature>
<gene>
    <name evidence="2" type="ORF">NAES01612_LOCUS22914</name>
</gene>
<feature type="transmembrane region" description="Helical" evidence="1">
    <location>
        <begin position="32"/>
        <end position="55"/>
    </location>
</feature>
<protein>
    <submittedName>
        <fullName evidence="2">Uncharacterized protein</fullName>
    </submittedName>
</protein>
<evidence type="ECO:0000313" key="2">
    <source>
        <dbReference type="EMBL" id="CAE2332905.1"/>
    </source>
</evidence>
<evidence type="ECO:0000256" key="1">
    <source>
        <dbReference type="SAM" id="Phobius"/>
    </source>
</evidence>
<feature type="transmembrane region" description="Helical" evidence="1">
    <location>
        <begin position="114"/>
        <end position="137"/>
    </location>
</feature>
<feature type="transmembrane region" description="Helical" evidence="1">
    <location>
        <begin position="149"/>
        <end position="173"/>
    </location>
</feature>
<keyword evidence="1" id="KW-0812">Transmembrane</keyword>
<keyword evidence="1" id="KW-1133">Transmembrane helix</keyword>
<dbReference type="EMBL" id="HBKR01035024">
    <property type="protein sequence ID" value="CAE2332905.1"/>
    <property type="molecule type" value="Transcribed_RNA"/>
</dbReference>
<accession>A0A7S4PER1</accession>
<proteinExistence type="predicted"/>
<dbReference type="AlphaFoldDB" id="A0A7S4PER1"/>
<sequence length="193" mass="21635">MHVARNGCMTDGLLGPPPAPTSWGQFYARGKVWFDFVSLFGHVAIFLTTLILLLWCNNGGRLLGWVVGLSGNEEMAVYVLLLPLSSGPALTITFEVYGQIPLIAPESETQRKAWLSFVILGSVVTIGIGFSDVLWTYQYFDALNNNPLTLIVLFSFFFLLMLLVELAAMFELLPKSEKGKERERKRREREGTK</sequence>
<organism evidence="2">
    <name type="scientific">Paramoeba aestuarina</name>
    <dbReference type="NCBI Taxonomy" id="180227"/>
    <lineage>
        <taxon>Eukaryota</taxon>
        <taxon>Amoebozoa</taxon>
        <taxon>Discosea</taxon>
        <taxon>Flabellinia</taxon>
        <taxon>Dactylopodida</taxon>
        <taxon>Paramoebidae</taxon>
        <taxon>Paramoeba</taxon>
    </lineage>
</organism>
<reference evidence="2" key="1">
    <citation type="submission" date="2021-01" db="EMBL/GenBank/DDBJ databases">
        <authorList>
            <person name="Corre E."/>
            <person name="Pelletier E."/>
            <person name="Niang G."/>
            <person name="Scheremetjew M."/>
            <person name="Finn R."/>
            <person name="Kale V."/>
            <person name="Holt S."/>
            <person name="Cochrane G."/>
            <person name="Meng A."/>
            <person name="Brown T."/>
            <person name="Cohen L."/>
        </authorList>
    </citation>
    <scope>NUCLEOTIDE SEQUENCE</scope>
    <source>
        <strain evidence="2">SoJaBio B1-5/56/2</strain>
    </source>
</reference>
<keyword evidence="1" id="KW-0472">Membrane</keyword>
<name>A0A7S4PER1_9EUKA</name>